<accession>A0ABY9U936</accession>
<reference evidence="1 2" key="1">
    <citation type="submission" date="2023-09" db="EMBL/GenBank/DDBJ databases">
        <title>The genome sequence of Streptomyces anthocyanicus.</title>
        <authorList>
            <person name="Mo P."/>
        </authorList>
    </citation>
    <scope>NUCLEOTIDE SEQUENCE [LARGE SCALE GENOMIC DNA]</scope>
    <source>
        <strain evidence="1 2">JCM 4387</strain>
    </source>
</reference>
<dbReference type="Proteomes" id="UP001249394">
    <property type="component" value="Chromosome"/>
</dbReference>
<evidence type="ECO:0000313" key="1">
    <source>
        <dbReference type="EMBL" id="WND19409.1"/>
    </source>
</evidence>
<keyword evidence="2" id="KW-1185">Reference proteome</keyword>
<sequence length="76" mass="8397">MRSVLACLPRYVIFPGLISRQGHIDMHAGGTEELDQLDIAFRSVINPRQFAASQNVGGMLHACPTRYAWQSRAVAV</sequence>
<evidence type="ECO:0000313" key="2">
    <source>
        <dbReference type="Proteomes" id="UP001249394"/>
    </source>
</evidence>
<gene>
    <name evidence="1" type="ORF">RI060_19540</name>
</gene>
<organism evidence="1 2">
    <name type="scientific">Streptomyces violaceus</name>
    <name type="common">Streptomyces venezuelae</name>
    <dbReference type="NCBI Taxonomy" id="1936"/>
    <lineage>
        <taxon>Bacteria</taxon>
        <taxon>Bacillati</taxon>
        <taxon>Actinomycetota</taxon>
        <taxon>Actinomycetes</taxon>
        <taxon>Kitasatosporales</taxon>
        <taxon>Streptomycetaceae</taxon>
        <taxon>Streptomyces</taxon>
    </lineage>
</organism>
<dbReference type="EMBL" id="CP134213">
    <property type="protein sequence ID" value="WND19409.1"/>
    <property type="molecule type" value="Genomic_DNA"/>
</dbReference>
<name>A0ABY9U936_STRVL</name>
<protein>
    <submittedName>
        <fullName evidence="1">Uncharacterized protein</fullName>
    </submittedName>
</protein>
<proteinExistence type="predicted"/>